<protein>
    <submittedName>
        <fullName evidence="1">Uncharacterized protein</fullName>
    </submittedName>
</protein>
<organism evidence="1 2">
    <name type="scientific">Phycomyces blakesleeanus (strain ATCC 8743b / DSM 1359 / FGSC 10004 / NBRC 33097 / NRRL 1555)</name>
    <dbReference type="NCBI Taxonomy" id="763407"/>
    <lineage>
        <taxon>Eukaryota</taxon>
        <taxon>Fungi</taxon>
        <taxon>Fungi incertae sedis</taxon>
        <taxon>Mucoromycota</taxon>
        <taxon>Mucoromycotina</taxon>
        <taxon>Mucoromycetes</taxon>
        <taxon>Mucorales</taxon>
        <taxon>Phycomycetaceae</taxon>
        <taxon>Phycomyces</taxon>
    </lineage>
</organism>
<reference evidence="2" key="1">
    <citation type="submission" date="2015-06" db="EMBL/GenBank/DDBJ databases">
        <title>Expansion of signal transduction pathways in fungi by whole-genome duplication.</title>
        <authorList>
            <consortium name="DOE Joint Genome Institute"/>
            <person name="Corrochano L.M."/>
            <person name="Kuo A."/>
            <person name="Marcet-Houben M."/>
            <person name="Polaino S."/>
            <person name="Salamov A."/>
            <person name="Villalobos J.M."/>
            <person name="Alvarez M.I."/>
            <person name="Avalos J."/>
            <person name="Benito E.P."/>
            <person name="Benoit I."/>
            <person name="Burger G."/>
            <person name="Camino L.P."/>
            <person name="Canovas D."/>
            <person name="Cerda-Olmedo E."/>
            <person name="Cheng J.-F."/>
            <person name="Dominguez A."/>
            <person name="Elias M."/>
            <person name="Eslava A.P."/>
            <person name="Glaser F."/>
            <person name="Grimwood J."/>
            <person name="Gutierrez G."/>
            <person name="Heitman J."/>
            <person name="Henrissat B."/>
            <person name="Iturriaga E.A."/>
            <person name="Lang B.F."/>
            <person name="Lavin J.L."/>
            <person name="Lee S."/>
            <person name="Li W."/>
            <person name="Lindquist E."/>
            <person name="Lopez-Garcia S."/>
            <person name="Luque E.M."/>
            <person name="Marcos A.T."/>
            <person name="Martin J."/>
            <person name="McCluskey K."/>
            <person name="Medina H.R."/>
            <person name="Miralles-Duran A."/>
            <person name="Miyazaki A."/>
            <person name="Munoz-Torres E."/>
            <person name="Oguiza J.A."/>
            <person name="Ohm R."/>
            <person name="Olmedo M."/>
            <person name="Orejas M."/>
            <person name="Ortiz-Castellanos L."/>
            <person name="Pisabarro A.G."/>
            <person name="Rodriguez-Romero J."/>
            <person name="Ruiz-Herrera J."/>
            <person name="Ruiz-Vazquez R."/>
            <person name="Sanz C."/>
            <person name="Schackwitz W."/>
            <person name="Schmutz J."/>
            <person name="Shahriari M."/>
            <person name="Shelest E."/>
            <person name="Silva-Franco F."/>
            <person name="Soanes D."/>
            <person name="Syed K."/>
            <person name="Tagua V.G."/>
            <person name="Talbot N.J."/>
            <person name="Thon M."/>
            <person name="De vries R.P."/>
            <person name="Wiebenga A."/>
            <person name="Yadav J.S."/>
            <person name="Braun E.L."/>
            <person name="Baker S."/>
            <person name="Garre V."/>
            <person name="Horwitz B."/>
            <person name="Torres-Martinez S."/>
            <person name="Idnurm A."/>
            <person name="Herrera-Estrella A."/>
            <person name="Gabaldon T."/>
            <person name="Grigoriev I.V."/>
        </authorList>
    </citation>
    <scope>NUCLEOTIDE SEQUENCE [LARGE SCALE GENOMIC DNA]</scope>
    <source>
        <strain evidence="2">NRRL 1555(-)</strain>
    </source>
</reference>
<evidence type="ECO:0000313" key="1">
    <source>
        <dbReference type="EMBL" id="OAD80886.1"/>
    </source>
</evidence>
<dbReference type="Proteomes" id="UP000077315">
    <property type="component" value="Unassembled WGS sequence"/>
</dbReference>
<dbReference type="EMBL" id="KV440971">
    <property type="protein sequence ID" value="OAD80886.1"/>
    <property type="molecule type" value="Genomic_DNA"/>
</dbReference>
<dbReference type="InParanoid" id="A0A162Q846"/>
<dbReference type="RefSeq" id="XP_018298926.1">
    <property type="nucleotide sequence ID" value="XM_018440877.1"/>
</dbReference>
<keyword evidence="2" id="KW-1185">Reference proteome</keyword>
<accession>A0A162Q846</accession>
<sequence length="132" mass="15667">MQESIHLKRQYISGTKKSQPNNLLYVRGKSNLVTDFLSILFQTSRREQTWSTFENIHSKDSLGFYEKHGHELVYETILYSSYALSYYRFYNTIVPKINSKTGSPNVKFVLRNLYLLEFFFFHNSSSTHWDVC</sequence>
<proteinExistence type="predicted"/>
<gene>
    <name evidence="1" type="ORF">PHYBLDRAFT_61930</name>
</gene>
<name>A0A162Q846_PHYB8</name>
<dbReference type="GeneID" id="29001783"/>
<evidence type="ECO:0000313" key="2">
    <source>
        <dbReference type="Proteomes" id="UP000077315"/>
    </source>
</evidence>
<dbReference type="VEuPathDB" id="FungiDB:PHYBLDRAFT_61930"/>
<dbReference type="AlphaFoldDB" id="A0A162Q846"/>